<reference evidence="4" key="1">
    <citation type="submission" date="2018-06" db="EMBL/GenBank/DDBJ databases">
        <title>Genome assembly of Danube salmon.</title>
        <authorList>
            <person name="Macqueen D.J."/>
            <person name="Gundappa M.K."/>
        </authorList>
    </citation>
    <scope>NUCLEOTIDE SEQUENCE [LARGE SCALE GENOMIC DNA]</scope>
</reference>
<dbReference type="STRING" id="62062.ENSHHUP00000022569"/>
<keyword evidence="4" id="KW-1185">Reference proteome</keyword>
<keyword evidence="1" id="KW-0433">Leucine-rich repeat</keyword>
<evidence type="ECO:0008006" key="5">
    <source>
        <dbReference type="Google" id="ProtNLM"/>
    </source>
</evidence>
<name>A0A4W5L9U6_9TELE</name>
<dbReference type="GeneTree" id="ENSGT01150000286904"/>
<dbReference type="Pfam" id="PF13516">
    <property type="entry name" value="LRR_6"/>
    <property type="match status" value="3"/>
</dbReference>
<sequence length="123" mass="13378">TGLPLSRLNGCNLTERCCEALVSTLSSNPSQLRELDLSDNDLQDSGVKLLSAGLESPNCKLETLRLSFCLVTEEGCGSLASALRSNPSHLRELDLTHNHPGDYGVKLLSAIVENPQYKLEILR</sequence>
<proteinExistence type="predicted"/>
<evidence type="ECO:0000256" key="2">
    <source>
        <dbReference type="ARBA" id="ARBA00022737"/>
    </source>
</evidence>
<evidence type="ECO:0000313" key="3">
    <source>
        <dbReference type="Ensembl" id="ENSHHUP00000022569.1"/>
    </source>
</evidence>
<reference evidence="3" key="2">
    <citation type="submission" date="2025-08" db="UniProtKB">
        <authorList>
            <consortium name="Ensembl"/>
        </authorList>
    </citation>
    <scope>IDENTIFICATION</scope>
</reference>
<dbReference type="InterPro" id="IPR032675">
    <property type="entry name" value="LRR_dom_sf"/>
</dbReference>
<dbReference type="Proteomes" id="UP000314982">
    <property type="component" value="Unassembled WGS sequence"/>
</dbReference>
<organism evidence="3 4">
    <name type="scientific">Hucho hucho</name>
    <name type="common">huchen</name>
    <dbReference type="NCBI Taxonomy" id="62062"/>
    <lineage>
        <taxon>Eukaryota</taxon>
        <taxon>Metazoa</taxon>
        <taxon>Chordata</taxon>
        <taxon>Craniata</taxon>
        <taxon>Vertebrata</taxon>
        <taxon>Euteleostomi</taxon>
        <taxon>Actinopterygii</taxon>
        <taxon>Neopterygii</taxon>
        <taxon>Teleostei</taxon>
        <taxon>Protacanthopterygii</taxon>
        <taxon>Salmoniformes</taxon>
        <taxon>Salmonidae</taxon>
        <taxon>Salmoninae</taxon>
        <taxon>Hucho</taxon>
    </lineage>
</organism>
<dbReference type="PANTHER" id="PTHR24106">
    <property type="entry name" value="NACHT, LRR AND CARD DOMAINS-CONTAINING"/>
    <property type="match status" value="1"/>
</dbReference>
<dbReference type="AlphaFoldDB" id="A0A4W5L9U6"/>
<evidence type="ECO:0000313" key="4">
    <source>
        <dbReference type="Proteomes" id="UP000314982"/>
    </source>
</evidence>
<dbReference type="InterPro" id="IPR051261">
    <property type="entry name" value="NLR"/>
</dbReference>
<keyword evidence="2" id="KW-0677">Repeat</keyword>
<dbReference type="Ensembl" id="ENSHHUT00000023425.1">
    <property type="protein sequence ID" value="ENSHHUP00000022569.1"/>
    <property type="gene ID" value="ENSHHUG00000014139.1"/>
</dbReference>
<dbReference type="SMART" id="SM00368">
    <property type="entry name" value="LRR_RI"/>
    <property type="match status" value="3"/>
</dbReference>
<evidence type="ECO:0000256" key="1">
    <source>
        <dbReference type="ARBA" id="ARBA00022614"/>
    </source>
</evidence>
<dbReference type="Gene3D" id="3.80.10.10">
    <property type="entry name" value="Ribonuclease Inhibitor"/>
    <property type="match status" value="1"/>
</dbReference>
<dbReference type="SUPFAM" id="SSF52047">
    <property type="entry name" value="RNI-like"/>
    <property type="match status" value="1"/>
</dbReference>
<reference evidence="3" key="3">
    <citation type="submission" date="2025-09" db="UniProtKB">
        <authorList>
            <consortium name="Ensembl"/>
        </authorList>
    </citation>
    <scope>IDENTIFICATION</scope>
</reference>
<accession>A0A4W5L9U6</accession>
<protein>
    <recommendedName>
        <fullName evidence="5">SPRY-associated domain-containing protein</fullName>
    </recommendedName>
</protein>
<dbReference type="InterPro" id="IPR001611">
    <property type="entry name" value="Leu-rich_rpt"/>
</dbReference>